<dbReference type="InterPro" id="IPR016064">
    <property type="entry name" value="NAD/diacylglycerol_kinase_sf"/>
</dbReference>
<evidence type="ECO:0000256" key="9">
    <source>
        <dbReference type="ARBA" id="ARBA00023098"/>
    </source>
</evidence>
<evidence type="ECO:0000259" key="12">
    <source>
        <dbReference type="PROSITE" id="PS50146"/>
    </source>
</evidence>
<dbReference type="AlphaFoldDB" id="A0A926S858"/>
<dbReference type="GO" id="GO:0046872">
    <property type="term" value="F:metal ion binding"/>
    <property type="evidence" value="ECO:0007669"/>
    <property type="project" value="UniProtKB-KW"/>
</dbReference>
<evidence type="ECO:0000313" key="14">
    <source>
        <dbReference type="Proteomes" id="UP000598467"/>
    </source>
</evidence>
<keyword evidence="8" id="KW-0460">Magnesium</keyword>
<keyword evidence="11" id="KW-1208">Phospholipid metabolism</keyword>
<dbReference type="Gene3D" id="3.40.50.10330">
    <property type="entry name" value="Probable inorganic polyphosphate/atp-NAD kinase, domain 1"/>
    <property type="match status" value="1"/>
</dbReference>
<organism evidence="13 14">
    <name type="scientific">Roseibium aggregatum</name>
    <dbReference type="NCBI Taxonomy" id="187304"/>
    <lineage>
        <taxon>Bacteria</taxon>
        <taxon>Pseudomonadati</taxon>
        <taxon>Pseudomonadota</taxon>
        <taxon>Alphaproteobacteria</taxon>
        <taxon>Hyphomicrobiales</taxon>
        <taxon>Stappiaceae</taxon>
        <taxon>Roseibium</taxon>
    </lineage>
</organism>
<evidence type="ECO:0000256" key="1">
    <source>
        <dbReference type="ARBA" id="ARBA00001946"/>
    </source>
</evidence>
<dbReference type="InterPro" id="IPR005218">
    <property type="entry name" value="Diacylglycerol/lipid_kinase"/>
</dbReference>
<name>A0A926S858_9HYPH</name>
<evidence type="ECO:0000256" key="5">
    <source>
        <dbReference type="ARBA" id="ARBA00022741"/>
    </source>
</evidence>
<keyword evidence="5" id="KW-0547">Nucleotide-binding</keyword>
<evidence type="ECO:0000256" key="11">
    <source>
        <dbReference type="ARBA" id="ARBA00023264"/>
    </source>
</evidence>
<protein>
    <submittedName>
        <fullName evidence="13">Lipid kinase YegS</fullName>
        <ecNumber evidence="13">2.7.1.-</ecNumber>
    </submittedName>
</protein>
<comment type="cofactor">
    <cofactor evidence="1">
        <name>Mg(2+)</name>
        <dbReference type="ChEBI" id="CHEBI:18420"/>
    </cofactor>
</comment>
<evidence type="ECO:0000256" key="4">
    <source>
        <dbReference type="ARBA" id="ARBA00022723"/>
    </source>
</evidence>
<keyword evidence="3 13" id="KW-0808">Transferase</keyword>
<dbReference type="PANTHER" id="PTHR12358:SF106">
    <property type="entry name" value="LIPID KINASE YEGS"/>
    <property type="match status" value="1"/>
</dbReference>
<keyword evidence="9" id="KW-0443">Lipid metabolism</keyword>
<dbReference type="EC" id="2.7.1.-" evidence="13"/>
<dbReference type="Pfam" id="PF00781">
    <property type="entry name" value="DAGK_cat"/>
    <property type="match status" value="1"/>
</dbReference>
<gene>
    <name evidence="13" type="primary">yegS</name>
    <name evidence="13" type="ORF">HK439_18795</name>
</gene>
<dbReference type="InterPro" id="IPR050187">
    <property type="entry name" value="Lipid_Phosphate_FormReg"/>
</dbReference>
<evidence type="ECO:0000256" key="10">
    <source>
        <dbReference type="ARBA" id="ARBA00023209"/>
    </source>
</evidence>
<dbReference type="Gene3D" id="2.60.200.40">
    <property type="match status" value="1"/>
</dbReference>
<accession>A0A926S858</accession>
<sequence>MSGSHLRLVLNGKSAQREDVRAAVGKVRDAGHEVSVRVTWEDGDTERLTREALALASDDGIDCLVAGGGDGTVNAVVSTLHGDLAADDKPPFALAVLPLGTANDFACGMGLDPQDLTACLKIAAEADAKPTDIGVVNGRAFVNMATGGFGASVTTETDPRLKKTLGGAAYLFTGLNRFAELDAHEGRIEGDGFSWEGAFLALAIGNGRQAGGGFQLCPDADLNDGKLDLTIIPAPQATDVPDILGRLLQGGLEGLRGAVVKKQLAELTIHADQPLQINLDGEPLHSADIEVAALQSRIVLKRP</sequence>
<dbReference type="Proteomes" id="UP000598467">
    <property type="component" value="Unassembled WGS sequence"/>
</dbReference>
<keyword evidence="2" id="KW-0444">Lipid biosynthesis</keyword>
<dbReference type="InterPro" id="IPR001206">
    <property type="entry name" value="Diacylglycerol_kinase_cat_dom"/>
</dbReference>
<dbReference type="InterPro" id="IPR045540">
    <property type="entry name" value="YegS/DAGK_C"/>
</dbReference>
<evidence type="ECO:0000256" key="2">
    <source>
        <dbReference type="ARBA" id="ARBA00022516"/>
    </source>
</evidence>
<dbReference type="EMBL" id="JABFCZ010000021">
    <property type="protein sequence ID" value="MBD1548317.1"/>
    <property type="molecule type" value="Genomic_DNA"/>
</dbReference>
<evidence type="ECO:0000313" key="13">
    <source>
        <dbReference type="EMBL" id="MBD1548317.1"/>
    </source>
</evidence>
<keyword evidence="6 13" id="KW-0418">Kinase</keyword>
<dbReference type="SMART" id="SM00046">
    <property type="entry name" value="DAGKc"/>
    <property type="match status" value="1"/>
</dbReference>
<dbReference type="InterPro" id="IPR017438">
    <property type="entry name" value="ATP-NAD_kinase_N"/>
</dbReference>
<dbReference type="PROSITE" id="PS50146">
    <property type="entry name" value="DAGK"/>
    <property type="match status" value="1"/>
</dbReference>
<keyword evidence="10" id="KW-0594">Phospholipid biosynthesis</keyword>
<dbReference type="NCBIfam" id="TIGR00147">
    <property type="entry name" value="YegS/Rv2252/BmrU family lipid kinase"/>
    <property type="match status" value="1"/>
</dbReference>
<dbReference type="PANTHER" id="PTHR12358">
    <property type="entry name" value="SPHINGOSINE KINASE"/>
    <property type="match status" value="1"/>
</dbReference>
<dbReference type="SUPFAM" id="SSF111331">
    <property type="entry name" value="NAD kinase/diacylglycerol kinase-like"/>
    <property type="match status" value="1"/>
</dbReference>
<dbReference type="NCBIfam" id="NF009602">
    <property type="entry name" value="PRK13054.1"/>
    <property type="match status" value="1"/>
</dbReference>
<evidence type="ECO:0000256" key="3">
    <source>
        <dbReference type="ARBA" id="ARBA00022679"/>
    </source>
</evidence>
<evidence type="ECO:0000256" key="6">
    <source>
        <dbReference type="ARBA" id="ARBA00022777"/>
    </source>
</evidence>
<evidence type="ECO:0000256" key="8">
    <source>
        <dbReference type="ARBA" id="ARBA00022842"/>
    </source>
</evidence>
<evidence type="ECO:0000256" key="7">
    <source>
        <dbReference type="ARBA" id="ARBA00022840"/>
    </source>
</evidence>
<dbReference type="RefSeq" id="WP_190293004.1">
    <property type="nucleotide sequence ID" value="NZ_JABFCZ010000021.1"/>
</dbReference>
<dbReference type="Pfam" id="PF19279">
    <property type="entry name" value="YegS_C"/>
    <property type="match status" value="1"/>
</dbReference>
<dbReference type="GO" id="GO:0008654">
    <property type="term" value="P:phospholipid biosynthetic process"/>
    <property type="evidence" value="ECO:0007669"/>
    <property type="project" value="UniProtKB-KW"/>
</dbReference>
<comment type="caution">
    <text evidence="13">The sequence shown here is derived from an EMBL/GenBank/DDBJ whole genome shotgun (WGS) entry which is preliminary data.</text>
</comment>
<dbReference type="GO" id="GO:0005524">
    <property type="term" value="F:ATP binding"/>
    <property type="evidence" value="ECO:0007669"/>
    <property type="project" value="UniProtKB-KW"/>
</dbReference>
<reference evidence="13" key="1">
    <citation type="submission" date="2020-05" db="EMBL/GenBank/DDBJ databases">
        <title>Identification of trans-AT polyketide cluster in two marine bacteria, producers of a novel glutaramide-containing polyketide sesbanimide D and analogs.</title>
        <authorList>
            <person name="Kacar D."/>
            <person name="Rodriguez P."/>
            <person name="Canedo L."/>
            <person name="Gonzalez E."/>
            <person name="Galan B."/>
            <person name="De La Calle F."/>
            <person name="Garcia J.L."/>
        </authorList>
    </citation>
    <scope>NUCLEOTIDE SEQUENCE</scope>
    <source>
        <strain evidence="13">PHM038</strain>
    </source>
</reference>
<keyword evidence="7" id="KW-0067">ATP-binding</keyword>
<keyword evidence="4" id="KW-0479">Metal-binding</keyword>
<dbReference type="GO" id="GO:0005886">
    <property type="term" value="C:plasma membrane"/>
    <property type="evidence" value="ECO:0007669"/>
    <property type="project" value="TreeGrafter"/>
</dbReference>
<proteinExistence type="predicted"/>
<feature type="domain" description="DAGKc" evidence="12">
    <location>
        <begin position="1"/>
        <end position="140"/>
    </location>
</feature>
<dbReference type="GO" id="GO:0016301">
    <property type="term" value="F:kinase activity"/>
    <property type="evidence" value="ECO:0007669"/>
    <property type="project" value="UniProtKB-KW"/>
</dbReference>